<evidence type="ECO:0000313" key="1">
    <source>
        <dbReference type="EMBL" id="GAT69081.1"/>
    </source>
</evidence>
<comment type="caution">
    <text evidence="1">The sequence shown here is derived from an EMBL/GenBank/DDBJ whole genome shotgun (WGS) entry which is preliminary data.</text>
</comment>
<proteinExistence type="predicted"/>
<protein>
    <submittedName>
        <fullName evidence="1">Transposase</fullName>
    </submittedName>
</protein>
<reference evidence="1 2" key="1">
    <citation type="journal article" date="2016" name="Genome Announc.">
        <title>Draft Genome Sequence of Planomonospora sphaerica JCM9374, a Rare Actinomycete.</title>
        <authorList>
            <person name="Dohra H."/>
            <person name="Suzuki T."/>
            <person name="Inoue Y."/>
            <person name="Kodani S."/>
        </authorList>
    </citation>
    <scope>NUCLEOTIDE SEQUENCE [LARGE SCALE GENOMIC DNA]</scope>
    <source>
        <strain evidence="1 2">JCM 9374</strain>
    </source>
</reference>
<dbReference type="STRING" id="161355.PS9374_04748"/>
<dbReference type="AlphaFoldDB" id="A0A171DJU3"/>
<dbReference type="Proteomes" id="UP000077701">
    <property type="component" value="Unassembled WGS sequence"/>
</dbReference>
<gene>
    <name evidence="1" type="ORF">PS9374_04748</name>
</gene>
<keyword evidence="2" id="KW-1185">Reference proteome</keyword>
<evidence type="ECO:0000313" key="2">
    <source>
        <dbReference type="Proteomes" id="UP000077701"/>
    </source>
</evidence>
<accession>A0A171DJU3</accession>
<sequence length="194" mass="22602">MRECRAWNQSVAMSVSVIRPINAKAELTLRLHRAQQRRRRRTCVPVPVPLRRLRPLRTDVSYLPDLETYLADLLRSREKLPATVEVDDWTRAEAMPSDEQISRVRRLISRIKADVDDLAEEEKAQIMEVVTIVRRHRQGIVTIVRRHRQGIVTIVRRHRQGIVTIVRRHRQGIVTLGMSAVRQPLPDVRPDRSA</sequence>
<name>A0A171DJU3_9ACTN</name>
<organism evidence="1 2">
    <name type="scientific">Planomonospora sphaerica</name>
    <dbReference type="NCBI Taxonomy" id="161355"/>
    <lineage>
        <taxon>Bacteria</taxon>
        <taxon>Bacillati</taxon>
        <taxon>Actinomycetota</taxon>
        <taxon>Actinomycetes</taxon>
        <taxon>Streptosporangiales</taxon>
        <taxon>Streptosporangiaceae</taxon>
        <taxon>Planomonospora</taxon>
    </lineage>
</organism>
<dbReference type="EMBL" id="BDCX01000012">
    <property type="protein sequence ID" value="GAT69081.1"/>
    <property type="molecule type" value="Genomic_DNA"/>
</dbReference>
<reference evidence="2" key="2">
    <citation type="submission" date="2016-04" db="EMBL/GenBank/DDBJ databases">
        <title>Planomonospora sphaerica JCM9374 whole genome shotgun sequence.</title>
        <authorList>
            <person name="Suzuki T."/>
            <person name="Dohra H."/>
            <person name="Kodani S."/>
        </authorList>
    </citation>
    <scope>NUCLEOTIDE SEQUENCE [LARGE SCALE GENOMIC DNA]</scope>
    <source>
        <strain evidence="2">JCM 9374</strain>
    </source>
</reference>
<dbReference type="OrthoDB" id="8421690at2"/>